<keyword evidence="2" id="KW-1185">Reference proteome</keyword>
<dbReference type="EMBL" id="BMAU01021406">
    <property type="protein sequence ID" value="GFY32994.1"/>
    <property type="molecule type" value="Genomic_DNA"/>
</dbReference>
<accession>A0A8X6WDS8</accession>
<dbReference type="AlphaFoldDB" id="A0A8X6WDS8"/>
<evidence type="ECO:0000313" key="1">
    <source>
        <dbReference type="EMBL" id="GFY32994.1"/>
    </source>
</evidence>
<name>A0A8X6WDS8_TRICX</name>
<protein>
    <submittedName>
        <fullName evidence="1">Uncharacterized protein</fullName>
    </submittedName>
</protein>
<organism evidence="1 2">
    <name type="scientific">Trichonephila clavipes</name>
    <name type="common">Golden silk orbweaver</name>
    <name type="synonym">Nephila clavipes</name>
    <dbReference type="NCBI Taxonomy" id="2585209"/>
    <lineage>
        <taxon>Eukaryota</taxon>
        <taxon>Metazoa</taxon>
        <taxon>Ecdysozoa</taxon>
        <taxon>Arthropoda</taxon>
        <taxon>Chelicerata</taxon>
        <taxon>Arachnida</taxon>
        <taxon>Araneae</taxon>
        <taxon>Araneomorphae</taxon>
        <taxon>Entelegynae</taxon>
        <taxon>Araneoidea</taxon>
        <taxon>Nephilidae</taxon>
        <taxon>Trichonephila</taxon>
    </lineage>
</organism>
<gene>
    <name evidence="1" type="ORF">TNCV_2877431</name>
</gene>
<evidence type="ECO:0000313" key="2">
    <source>
        <dbReference type="Proteomes" id="UP000887159"/>
    </source>
</evidence>
<reference evidence="1" key="1">
    <citation type="submission" date="2020-08" db="EMBL/GenBank/DDBJ databases">
        <title>Multicomponent nature underlies the extraordinary mechanical properties of spider dragline silk.</title>
        <authorList>
            <person name="Kono N."/>
            <person name="Nakamura H."/>
            <person name="Mori M."/>
            <person name="Yoshida Y."/>
            <person name="Ohtoshi R."/>
            <person name="Malay A.D."/>
            <person name="Moran D.A.P."/>
            <person name="Tomita M."/>
            <person name="Numata K."/>
            <person name="Arakawa K."/>
        </authorList>
    </citation>
    <scope>NUCLEOTIDE SEQUENCE</scope>
</reference>
<dbReference type="Proteomes" id="UP000887159">
    <property type="component" value="Unassembled WGS sequence"/>
</dbReference>
<proteinExistence type="predicted"/>
<comment type="caution">
    <text evidence="1">The sequence shown here is derived from an EMBL/GenBank/DDBJ whole genome shotgun (WGS) entry which is preliminary data.</text>
</comment>
<sequence>MARILKLIPGTDGSHRVVVRGGNWKSQVIRVIVSWLVCQELSASKPHRIEWQAHVKSVMGLKVLTRNEKMNLSSCFRSSIPLGIQLVYGFWYHPYSKENEVNRPRESELDDKNESIFLFFSSIPNKPTFQTSTSHP</sequence>